<evidence type="ECO:0000313" key="3">
    <source>
        <dbReference type="EnsemblMetazoa" id="Aqu2.1.31229_001"/>
    </source>
</evidence>
<sequence>MAPASVIFTLVLTVLFMTVSGQILDQKAECSYGNNTMSVSISIKSKIPIELQLYFTNPLTLRNETIHYIKNESSLYTTYTNNSFFMAKRGPLMSAHMKYIPVYQQTADGTDLLTMVDFCLLYTEAVSAYDILSVRAIVGIIFGAAFVLSLCLAGLKLLVYFCCDNCVAVASRSQATRVTTTAAGTGNNTTTTTTNNNNAGTKVTLKNETIQYDKKESSTYTTYTNNSFFMAKRGPLKSAHMKYIPVYQQTADGTDLVTTVDFCLTSLLYTGYVKAVMIGVSIGVGSLAFGCCIVIALHFLKAHARKRAVYRHVRLTNPVTDDPV</sequence>
<dbReference type="EnsemblMetazoa" id="Aqu2.1.31229_001">
    <property type="protein sequence ID" value="Aqu2.1.31229_001"/>
    <property type="gene ID" value="Aqu2.1.31229"/>
</dbReference>
<keyword evidence="1" id="KW-1133">Transmembrane helix</keyword>
<keyword evidence="1" id="KW-0812">Transmembrane</keyword>
<keyword evidence="1" id="KW-0472">Membrane</keyword>
<dbReference type="InParanoid" id="A0A1X7UUN3"/>
<feature type="chain" id="PRO_5012575565" evidence="2">
    <location>
        <begin position="22"/>
        <end position="324"/>
    </location>
</feature>
<feature type="signal peptide" evidence="2">
    <location>
        <begin position="1"/>
        <end position="21"/>
    </location>
</feature>
<keyword evidence="2" id="KW-0732">Signal</keyword>
<evidence type="ECO:0000256" key="1">
    <source>
        <dbReference type="SAM" id="Phobius"/>
    </source>
</evidence>
<dbReference type="AlphaFoldDB" id="A0A1X7UUN3"/>
<organism evidence="3">
    <name type="scientific">Amphimedon queenslandica</name>
    <name type="common">Sponge</name>
    <dbReference type="NCBI Taxonomy" id="400682"/>
    <lineage>
        <taxon>Eukaryota</taxon>
        <taxon>Metazoa</taxon>
        <taxon>Porifera</taxon>
        <taxon>Demospongiae</taxon>
        <taxon>Heteroscleromorpha</taxon>
        <taxon>Haplosclerida</taxon>
        <taxon>Niphatidae</taxon>
        <taxon>Amphimedon</taxon>
    </lineage>
</organism>
<feature type="transmembrane region" description="Helical" evidence="1">
    <location>
        <begin position="275"/>
        <end position="300"/>
    </location>
</feature>
<proteinExistence type="predicted"/>
<protein>
    <submittedName>
        <fullName evidence="3">Uncharacterized protein</fullName>
    </submittedName>
</protein>
<reference evidence="3" key="1">
    <citation type="submission" date="2017-05" db="UniProtKB">
        <authorList>
            <consortium name="EnsemblMetazoa"/>
        </authorList>
    </citation>
    <scope>IDENTIFICATION</scope>
</reference>
<name>A0A1X7UUN3_AMPQE</name>
<accession>A0A1X7UUN3</accession>
<evidence type="ECO:0000256" key="2">
    <source>
        <dbReference type="SAM" id="SignalP"/>
    </source>
</evidence>